<proteinExistence type="predicted"/>
<dbReference type="AlphaFoldDB" id="A0A0F9P288"/>
<gene>
    <name evidence="1" type="ORF">LCGC14_0880030</name>
</gene>
<protein>
    <submittedName>
        <fullName evidence="1">Uncharacterized protein</fullName>
    </submittedName>
</protein>
<comment type="caution">
    <text evidence="1">The sequence shown here is derived from an EMBL/GenBank/DDBJ whole genome shotgun (WGS) entry which is preliminary data.</text>
</comment>
<organism evidence="1">
    <name type="scientific">marine sediment metagenome</name>
    <dbReference type="NCBI Taxonomy" id="412755"/>
    <lineage>
        <taxon>unclassified sequences</taxon>
        <taxon>metagenomes</taxon>
        <taxon>ecological metagenomes</taxon>
    </lineage>
</organism>
<sequence length="117" mass="14040">MKKEEKFRKNSEIFNPNFNFYYDRKLKAVVLRTEKLEMKERFVSLSAVETMVLRIAQEELSGFKKKITASDLREKIMLRGCDMETIRDILRALVKKRILISEKITIQEHIVELFKRK</sequence>
<evidence type="ECO:0000313" key="1">
    <source>
        <dbReference type="EMBL" id="KKN25920.1"/>
    </source>
</evidence>
<dbReference type="EMBL" id="LAZR01002761">
    <property type="protein sequence ID" value="KKN25920.1"/>
    <property type="molecule type" value="Genomic_DNA"/>
</dbReference>
<accession>A0A0F9P288</accession>
<name>A0A0F9P288_9ZZZZ</name>
<reference evidence="1" key="1">
    <citation type="journal article" date="2015" name="Nature">
        <title>Complex archaea that bridge the gap between prokaryotes and eukaryotes.</title>
        <authorList>
            <person name="Spang A."/>
            <person name="Saw J.H."/>
            <person name="Jorgensen S.L."/>
            <person name="Zaremba-Niedzwiedzka K."/>
            <person name="Martijn J."/>
            <person name="Lind A.E."/>
            <person name="van Eijk R."/>
            <person name="Schleper C."/>
            <person name="Guy L."/>
            <person name="Ettema T.J."/>
        </authorList>
    </citation>
    <scope>NUCLEOTIDE SEQUENCE</scope>
</reference>